<dbReference type="Gene3D" id="3.40.50.300">
    <property type="entry name" value="P-loop containing nucleotide triphosphate hydrolases"/>
    <property type="match status" value="1"/>
</dbReference>
<keyword evidence="2" id="KW-1185">Reference proteome</keyword>
<accession>A0ABY1LGS7</accession>
<dbReference type="Proteomes" id="UP000190827">
    <property type="component" value="Unassembled WGS sequence"/>
</dbReference>
<name>A0ABY1LGS7_9MICO</name>
<reference evidence="1 2" key="1">
    <citation type="submission" date="2017-02" db="EMBL/GenBank/DDBJ databases">
        <authorList>
            <person name="Varghese N."/>
            <person name="Submissions S."/>
        </authorList>
    </citation>
    <scope>NUCLEOTIDE SEQUENCE [LARGE SCALE GENOMIC DNA]</scope>
    <source>
        <strain evidence="1 2">VKM Ac-1787</strain>
    </source>
</reference>
<dbReference type="InterPro" id="IPR027417">
    <property type="entry name" value="P-loop_NTPase"/>
</dbReference>
<dbReference type="SUPFAM" id="SSF52540">
    <property type="entry name" value="P-loop containing nucleoside triphosphate hydrolases"/>
    <property type="match status" value="1"/>
</dbReference>
<evidence type="ECO:0008006" key="3">
    <source>
        <dbReference type="Google" id="ProtNLM"/>
    </source>
</evidence>
<organism evidence="1 2">
    <name type="scientific">Plantibacter cousiniae</name>
    <name type="common">nom. nud.</name>
    <dbReference type="NCBI Taxonomy" id="199709"/>
    <lineage>
        <taxon>Bacteria</taxon>
        <taxon>Bacillati</taxon>
        <taxon>Actinomycetota</taxon>
        <taxon>Actinomycetes</taxon>
        <taxon>Micrococcales</taxon>
        <taxon>Microbacteriaceae</taxon>
        <taxon>Plantibacter</taxon>
    </lineage>
</organism>
<sequence length="178" mass="19812">MASDTFGIFLNGSYGVGKSSVLDHLGDRFAEEELPFSLFDVDWFHRSWPSAADDPANVLTEAKNMRAVWNNYLETGPRTPIVAGVIESVEDARRYEEVFGRELRIVHLVASPGVAEQRLRRRYDAGRADALNWHLANHRRLVAVLAHADWHALTVDTDGLTPAQVAAAVFTALDPFRG</sequence>
<proteinExistence type="predicted"/>
<dbReference type="EMBL" id="FUZO01000001">
    <property type="protein sequence ID" value="SKC37438.1"/>
    <property type="molecule type" value="Genomic_DNA"/>
</dbReference>
<protein>
    <recommendedName>
        <fullName evidence="3">Shikimate kinase</fullName>
    </recommendedName>
</protein>
<evidence type="ECO:0000313" key="1">
    <source>
        <dbReference type="EMBL" id="SKC37438.1"/>
    </source>
</evidence>
<comment type="caution">
    <text evidence="1">The sequence shown here is derived from an EMBL/GenBank/DDBJ whole genome shotgun (WGS) entry which is preliminary data.</text>
</comment>
<evidence type="ECO:0000313" key="2">
    <source>
        <dbReference type="Proteomes" id="UP000190827"/>
    </source>
</evidence>
<dbReference type="RefSeq" id="WP_079704390.1">
    <property type="nucleotide sequence ID" value="NZ_FUZO01000001.1"/>
</dbReference>
<gene>
    <name evidence="1" type="ORF">SAMN06295973_0284</name>
</gene>